<dbReference type="SUPFAM" id="SSF53850">
    <property type="entry name" value="Periplasmic binding protein-like II"/>
    <property type="match status" value="1"/>
</dbReference>
<keyword evidence="5 12" id="KW-1133">Transmembrane helix</keyword>
<evidence type="ECO:0000313" key="15">
    <source>
        <dbReference type="Proteomes" id="UP000285301"/>
    </source>
</evidence>
<evidence type="ECO:0000313" key="14">
    <source>
        <dbReference type="EMBL" id="RWS04277.1"/>
    </source>
</evidence>
<organism evidence="14 15">
    <name type="scientific">Dinothrombium tinctorium</name>
    <dbReference type="NCBI Taxonomy" id="1965070"/>
    <lineage>
        <taxon>Eukaryota</taxon>
        <taxon>Metazoa</taxon>
        <taxon>Ecdysozoa</taxon>
        <taxon>Arthropoda</taxon>
        <taxon>Chelicerata</taxon>
        <taxon>Arachnida</taxon>
        <taxon>Acari</taxon>
        <taxon>Acariformes</taxon>
        <taxon>Trombidiformes</taxon>
        <taxon>Prostigmata</taxon>
        <taxon>Anystina</taxon>
        <taxon>Parasitengona</taxon>
        <taxon>Trombidioidea</taxon>
        <taxon>Trombidiidae</taxon>
        <taxon>Dinothrombium</taxon>
    </lineage>
</organism>
<evidence type="ECO:0000256" key="11">
    <source>
        <dbReference type="ARBA" id="ARBA00023303"/>
    </source>
</evidence>
<keyword evidence="8 14" id="KW-0675">Receptor</keyword>
<dbReference type="EMBL" id="NCKU01005681">
    <property type="protein sequence ID" value="RWS04277.1"/>
    <property type="molecule type" value="Genomic_DNA"/>
</dbReference>
<evidence type="ECO:0000256" key="2">
    <source>
        <dbReference type="ARBA" id="ARBA00008685"/>
    </source>
</evidence>
<comment type="subcellular location">
    <subcellularLocation>
        <location evidence="1">Membrane</location>
        <topology evidence="1">Multi-pass membrane protein</topology>
    </subcellularLocation>
</comment>
<evidence type="ECO:0000256" key="4">
    <source>
        <dbReference type="ARBA" id="ARBA00022692"/>
    </source>
</evidence>
<dbReference type="Gene3D" id="3.40.190.10">
    <property type="entry name" value="Periplasmic binding protein-like II"/>
    <property type="match status" value="2"/>
</dbReference>
<dbReference type="PANTHER" id="PTHR18966">
    <property type="entry name" value="IONOTROPIC GLUTAMATE RECEPTOR"/>
    <property type="match status" value="1"/>
</dbReference>
<dbReference type="GO" id="GO:0016020">
    <property type="term" value="C:membrane"/>
    <property type="evidence" value="ECO:0007669"/>
    <property type="project" value="UniProtKB-SubCell"/>
</dbReference>
<gene>
    <name evidence="14" type="ORF">B4U79_14132</name>
</gene>
<evidence type="ECO:0000256" key="9">
    <source>
        <dbReference type="ARBA" id="ARBA00023180"/>
    </source>
</evidence>
<proteinExistence type="inferred from homology"/>
<keyword evidence="6" id="KW-0406">Ion transport</keyword>
<keyword evidence="7 12" id="KW-0472">Membrane</keyword>
<feature type="domain" description="Ionotropic glutamate receptor C-terminal" evidence="13">
    <location>
        <begin position="4"/>
        <end position="175"/>
    </location>
</feature>
<keyword evidence="4 12" id="KW-0812">Transmembrane</keyword>
<feature type="transmembrane region" description="Helical" evidence="12">
    <location>
        <begin position="9"/>
        <end position="30"/>
    </location>
</feature>
<reference evidence="14 15" key="1">
    <citation type="journal article" date="2018" name="Gigascience">
        <title>Genomes of trombidid mites reveal novel predicted allergens and laterally-transferred genes associated with secondary metabolism.</title>
        <authorList>
            <person name="Dong X."/>
            <person name="Chaisiri K."/>
            <person name="Xia D."/>
            <person name="Armstrong S.D."/>
            <person name="Fang Y."/>
            <person name="Donnelly M.J."/>
            <person name="Kadowaki T."/>
            <person name="McGarry J.W."/>
            <person name="Darby A.C."/>
            <person name="Makepeace B.L."/>
        </authorList>
    </citation>
    <scope>NUCLEOTIDE SEQUENCE [LARGE SCALE GENOMIC DNA]</scope>
    <source>
        <strain evidence="14">UoL-WK</strain>
    </source>
</reference>
<comment type="similarity">
    <text evidence="2">Belongs to the glutamate-gated ion channel (TC 1.A.10.1) family.</text>
</comment>
<keyword evidence="3" id="KW-0813">Transport</keyword>
<comment type="caution">
    <text evidence="14">The sequence shown here is derived from an EMBL/GenBank/DDBJ whole genome shotgun (WGS) entry which is preliminary data.</text>
</comment>
<keyword evidence="9" id="KW-0325">Glycoprotein</keyword>
<name>A0A3S3NQU1_9ACAR</name>
<keyword evidence="15" id="KW-1185">Reference proteome</keyword>
<evidence type="ECO:0000256" key="10">
    <source>
        <dbReference type="ARBA" id="ARBA00023286"/>
    </source>
</evidence>
<keyword evidence="10" id="KW-1071">Ligand-gated ion channel</keyword>
<accession>A0A3S3NQU1</accession>
<evidence type="ECO:0000259" key="13">
    <source>
        <dbReference type="SMART" id="SM00079"/>
    </source>
</evidence>
<evidence type="ECO:0000256" key="7">
    <source>
        <dbReference type="ARBA" id="ARBA00023136"/>
    </source>
</evidence>
<dbReference type="AlphaFoldDB" id="A0A3S3NQU1"/>
<dbReference type="InterPro" id="IPR015683">
    <property type="entry name" value="Ionotropic_Glu_rcpt"/>
</dbReference>
<sequence length="207" mass="23784">MKLAIKINAVWYFFTFLLYSLYIAQLVNIIQTTNTQKPPLASRSISDLVGEPEVSFALVKNGSTESLFKESKIFAYNKIFESIELKNFFIESYESGLKRVRSDPNFVFVMEQVANDDYQQQLPCDLINIGETVIERGYGLATPIGSHLGLLLNQVLLDLQEEGVLRELRKKWWTKKILCDVSECVFLYKSKFPLGIKNLKPRPHSHI</sequence>
<dbReference type="SMART" id="SM00079">
    <property type="entry name" value="PBPe"/>
    <property type="match status" value="1"/>
</dbReference>
<evidence type="ECO:0000256" key="3">
    <source>
        <dbReference type="ARBA" id="ARBA00022448"/>
    </source>
</evidence>
<evidence type="ECO:0000256" key="8">
    <source>
        <dbReference type="ARBA" id="ARBA00023170"/>
    </source>
</evidence>
<dbReference type="InterPro" id="IPR001320">
    <property type="entry name" value="Iontro_rcpt_C"/>
</dbReference>
<dbReference type="GO" id="GO:0015276">
    <property type="term" value="F:ligand-gated monoatomic ion channel activity"/>
    <property type="evidence" value="ECO:0007669"/>
    <property type="project" value="InterPro"/>
</dbReference>
<protein>
    <submittedName>
        <fullName evidence="14">Glutamate receptor-like protein</fullName>
    </submittedName>
</protein>
<evidence type="ECO:0000256" key="1">
    <source>
        <dbReference type="ARBA" id="ARBA00004141"/>
    </source>
</evidence>
<evidence type="ECO:0000256" key="5">
    <source>
        <dbReference type="ARBA" id="ARBA00022989"/>
    </source>
</evidence>
<dbReference type="Proteomes" id="UP000285301">
    <property type="component" value="Unassembled WGS sequence"/>
</dbReference>
<dbReference type="OrthoDB" id="6117597at2759"/>
<evidence type="ECO:0000256" key="6">
    <source>
        <dbReference type="ARBA" id="ARBA00023065"/>
    </source>
</evidence>
<evidence type="ECO:0000256" key="12">
    <source>
        <dbReference type="SAM" id="Phobius"/>
    </source>
</evidence>
<dbReference type="STRING" id="1965070.A0A3S3NQU1"/>
<keyword evidence="11" id="KW-0407">Ion channel</keyword>